<feature type="signal peptide" evidence="2">
    <location>
        <begin position="1"/>
        <end position="25"/>
    </location>
</feature>
<keyword evidence="4" id="KW-1185">Reference proteome</keyword>
<dbReference type="EMBL" id="FNAC01000084">
    <property type="protein sequence ID" value="SDD86134.1"/>
    <property type="molecule type" value="Genomic_DNA"/>
</dbReference>
<protein>
    <submittedName>
        <fullName evidence="3">Uncharacterized protein</fullName>
    </submittedName>
</protein>
<accession>A0A1G6Y6L4</accession>
<sequence>MTFLKSMKNTILILIFLGMSFNSFAQSEDFLLVKRGFQEKKYLRFYTGESITYKSKKLGYFVTDQIRGFSQDYIFLSENILALEDILEIDIRNKDKRNSTLKNLNFLILGSGIILLTAESINSLYQNREFSIDRGVGLTSGILLGTGLALLPIRYKTFKNQGRGRLQIILKNELELGN</sequence>
<dbReference type="OrthoDB" id="823720at2"/>
<keyword evidence="1" id="KW-1133">Transmembrane helix</keyword>
<dbReference type="AlphaFoldDB" id="A0A1G6Y6L4"/>
<evidence type="ECO:0000256" key="2">
    <source>
        <dbReference type="SAM" id="SignalP"/>
    </source>
</evidence>
<keyword evidence="1" id="KW-0472">Membrane</keyword>
<dbReference type="RefSeq" id="WP_087941459.1">
    <property type="nucleotide sequence ID" value="NZ_FNAC01000084.1"/>
</dbReference>
<dbReference type="Proteomes" id="UP000199060">
    <property type="component" value="Unassembled WGS sequence"/>
</dbReference>
<organism evidence="3 4">
    <name type="scientific">Algoriphagus faecimaris</name>
    <dbReference type="NCBI Taxonomy" id="686796"/>
    <lineage>
        <taxon>Bacteria</taxon>
        <taxon>Pseudomonadati</taxon>
        <taxon>Bacteroidota</taxon>
        <taxon>Cytophagia</taxon>
        <taxon>Cytophagales</taxon>
        <taxon>Cyclobacteriaceae</taxon>
        <taxon>Algoriphagus</taxon>
    </lineage>
</organism>
<keyword evidence="2" id="KW-0732">Signal</keyword>
<reference evidence="4" key="1">
    <citation type="submission" date="2016-10" db="EMBL/GenBank/DDBJ databases">
        <authorList>
            <person name="Varghese N."/>
            <person name="Submissions S."/>
        </authorList>
    </citation>
    <scope>NUCLEOTIDE SEQUENCE [LARGE SCALE GENOMIC DNA]</scope>
    <source>
        <strain evidence="4">DSM 23095</strain>
    </source>
</reference>
<evidence type="ECO:0000313" key="4">
    <source>
        <dbReference type="Proteomes" id="UP000199060"/>
    </source>
</evidence>
<keyword evidence="1" id="KW-0812">Transmembrane</keyword>
<feature type="transmembrane region" description="Helical" evidence="1">
    <location>
        <begin position="104"/>
        <end position="124"/>
    </location>
</feature>
<evidence type="ECO:0000313" key="3">
    <source>
        <dbReference type="EMBL" id="SDD86134.1"/>
    </source>
</evidence>
<feature type="transmembrane region" description="Helical" evidence="1">
    <location>
        <begin position="136"/>
        <end position="155"/>
    </location>
</feature>
<name>A0A1G6Y6L4_9BACT</name>
<proteinExistence type="predicted"/>
<feature type="chain" id="PRO_5011545846" evidence="2">
    <location>
        <begin position="26"/>
        <end position="178"/>
    </location>
</feature>
<evidence type="ECO:0000256" key="1">
    <source>
        <dbReference type="SAM" id="Phobius"/>
    </source>
</evidence>
<gene>
    <name evidence="3" type="ORF">SAMN04488104_10841</name>
</gene>